<feature type="region of interest" description="Disordered" evidence="1">
    <location>
        <begin position="1"/>
        <end position="20"/>
    </location>
</feature>
<sequence length="191" mass="21010">MVGKMPRQSGNQKNIPKCLTLSDRNAVFHTEDKSCMPLNYGNPITKQDRSSQRQTPLNIFLDSGTSNASNPWLQRSHAGQELASASDSEAAPGESPTQMSEDSQESLPQWPLPQGKDTALGWRQSPGRSYGTVSQGTSRHKGFQSCSLTSQQAKVRGPKRVDMPPDEDWRQHTFSPQPAARSFFVHSGNAL</sequence>
<feature type="compositionally biased region" description="Polar residues" evidence="1">
    <location>
        <begin position="95"/>
        <end position="107"/>
    </location>
</feature>
<evidence type="ECO:0000313" key="2">
    <source>
        <dbReference type="EMBL" id="LAA36993.1"/>
    </source>
</evidence>
<reference evidence="2" key="2">
    <citation type="submission" date="2017-11" db="EMBL/GenBank/DDBJ databases">
        <title>Coralsnake Venomics: Analyses of Venom Gland Transcriptomes and Proteomes of Six Brazilian Taxa.</title>
        <authorList>
            <person name="Aird S.D."/>
            <person name="Jorge da Silva N."/>
            <person name="Qiu L."/>
            <person name="Villar-Briones A."/>
            <person name="Aparecida-Saddi V."/>
            <person name="Campos-Telles M.P."/>
            <person name="Grau M."/>
            <person name="Mikheyev A.S."/>
        </authorList>
    </citation>
    <scope>NUCLEOTIDE SEQUENCE</scope>
    <source>
        <tissue evidence="2">Venom_gland</tissue>
    </source>
</reference>
<protein>
    <submittedName>
        <fullName evidence="2">Uncharacterized protein</fullName>
    </submittedName>
</protein>
<proteinExistence type="predicted"/>
<name>A0A2D4EP34_MICCO</name>
<accession>A0A2D4EP34</accession>
<dbReference type="EMBL" id="IACJ01013195">
    <property type="protein sequence ID" value="LAA36993.1"/>
    <property type="molecule type" value="Transcribed_RNA"/>
</dbReference>
<evidence type="ECO:0000256" key="1">
    <source>
        <dbReference type="SAM" id="MobiDB-lite"/>
    </source>
</evidence>
<organism evidence="2">
    <name type="scientific">Micrurus corallinus</name>
    <name type="common">Brazilian coral snake</name>
    <dbReference type="NCBI Taxonomy" id="54390"/>
    <lineage>
        <taxon>Eukaryota</taxon>
        <taxon>Metazoa</taxon>
        <taxon>Chordata</taxon>
        <taxon>Craniata</taxon>
        <taxon>Vertebrata</taxon>
        <taxon>Euteleostomi</taxon>
        <taxon>Lepidosauria</taxon>
        <taxon>Squamata</taxon>
        <taxon>Bifurcata</taxon>
        <taxon>Unidentata</taxon>
        <taxon>Episquamata</taxon>
        <taxon>Toxicofera</taxon>
        <taxon>Serpentes</taxon>
        <taxon>Colubroidea</taxon>
        <taxon>Elapidae</taxon>
        <taxon>Elapinae</taxon>
        <taxon>Micrurus</taxon>
    </lineage>
</organism>
<dbReference type="AlphaFoldDB" id="A0A2D4EP34"/>
<feature type="region of interest" description="Disordered" evidence="1">
    <location>
        <begin position="33"/>
        <end position="173"/>
    </location>
</feature>
<feature type="compositionally biased region" description="Polar residues" evidence="1">
    <location>
        <begin position="52"/>
        <end position="73"/>
    </location>
</feature>
<feature type="compositionally biased region" description="Polar residues" evidence="1">
    <location>
        <begin position="144"/>
        <end position="153"/>
    </location>
</feature>
<reference evidence="2" key="1">
    <citation type="submission" date="2017-07" db="EMBL/GenBank/DDBJ databases">
        <authorList>
            <person name="Mikheyev A."/>
            <person name="Grau M."/>
        </authorList>
    </citation>
    <scope>NUCLEOTIDE SEQUENCE</scope>
    <source>
        <tissue evidence="2">Venom_gland</tissue>
    </source>
</reference>
<feature type="compositionally biased region" description="Basic and acidic residues" evidence="1">
    <location>
        <begin position="159"/>
        <end position="171"/>
    </location>
</feature>